<evidence type="ECO:0000313" key="4">
    <source>
        <dbReference type="Proteomes" id="UP000593567"/>
    </source>
</evidence>
<dbReference type="SMART" id="SM00194">
    <property type="entry name" value="PTPc"/>
    <property type="match status" value="1"/>
</dbReference>
<protein>
    <recommendedName>
        <fullName evidence="2">Tyrosine-protein phosphatase domain-containing protein</fullName>
    </recommendedName>
</protein>
<sequence length="210" mass="24003">MLQKVRDLSAKHTHNAAVSGPNTSKNRWVDILPFDHSRVKLLPADEEEGSDYINANYMPGYTSKREYIATQGPLPGTIDHFWRMIWEQNVTMIVMLTQLIERGKKCEQYWPDTLEEPAAYGDLVVTKRAESVLPEYTIRIFDIQMAVKMRSVVMYHFTHWPDYGCPGTCSSLLSFITDIRKNFNQKASPEAQLLYTAGRELAVRCSPAAI</sequence>
<feature type="region of interest" description="Disordered" evidence="1">
    <location>
        <begin position="1"/>
        <end position="21"/>
    </location>
</feature>
<feature type="compositionally biased region" description="Basic and acidic residues" evidence="1">
    <location>
        <begin position="1"/>
        <end position="10"/>
    </location>
</feature>
<dbReference type="SUPFAM" id="SSF52799">
    <property type="entry name" value="(Phosphotyrosine protein) phosphatases II"/>
    <property type="match status" value="1"/>
</dbReference>
<dbReference type="PROSITE" id="PS50055">
    <property type="entry name" value="TYR_PHOSPHATASE_PTP"/>
    <property type="match status" value="1"/>
</dbReference>
<dbReference type="GO" id="GO:0004725">
    <property type="term" value="F:protein tyrosine phosphatase activity"/>
    <property type="evidence" value="ECO:0007669"/>
    <property type="project" value="InterPro"/>
</dbReference>
<dbReference type="OrthoDB" id="6272991at2759"/>
<evidence type="ECO:0000256" key="1">
    <source>
        <dbReference type="SAM" id="MobiDB-lite"/>
    </source>
</evidence>
<dbReference type="Gene3D" id="3.90.190.10">
    <property type="entry name" value="Protein tyrosine phosphatase superfamily"/>
    <property type="match status" value="1"/>
</dbReference>
<gene>
    <name evidence="3" type="ORF">EB796_011138</name>
</gene>
<dbReference type="InterPro" id="IPR029021">
    <property type="entry name" value="Prot-tyrosine_phosphatase-like"/>
</dbReference>
<dbReference type="EMBL" id="VXIV02001690">
    <property type="protein sequence ID" value="KAF6030557.1"/>
    <property type="molecule type" value="Genomic_DNA"/>
</dbReference>
<dbReference type="Proteomes" id="UP000593567">
    <property type="component" value="Unassembled WGS sequence"/>
</dbReference>
<dbReference type="InterPro" id="IPR050348">
    <property type="entry name" value="Protein-Tyr_Phosphatase"/>
</dbReference>
<evidence type="ECO:0000259" key="2">
    <source>
        <dbReference type="PROSITE" id="PS50055"/>
    </source>
</evidence>
<dbReference type="InterPro" id="IPR000242">
    <property type="entry name" value="PTP_cat"/>
</dbReference>
<proteinExistence type="predicted"/>
<dbReference type="PRINTS" id="PR00700">
    <property type="entry name" value="PRTYPHPHTASE"/>
</dbReference>
<comment type="caution">
    <text evidence="3">The sequence shown here is derived from an EMBL/GenBank/DDBJ whole genome shotgun (WGS) entry which is preliminary data.</text>
</comment>
<dbReference type="PANTHER" id="PTHR19134">
    <property type="entry name" value="RECEPTOR-TYPE TYROSINE-PROTEIN PHOSPHATASE"/>
    <property type="match status" value="1"/>
</dbReference>
<feature type="domain" description="Tyrosine-protein phosphatase" evidence="2">
    <location>
        <begin position="1"/>
        <end position="210"/>
    </location>
</feature>
<name>A0A7J7JX67_BUGNE</name>
<reference evidence="3" key="1">
    <citation type="submission" date="2020-06" db="EMBL/GenBank/DDBJ databases">
        <title>Draft genome of Bugula neritina, a colonial animal packing powerful symbionts and potential medicines.</title>
        <authorList>
            <person name="Rayko M."/>
        </authorList>
    </citation>
    <scope>NUCLEOTIDE SEQUENCE [LARGE SCALE GENOMIC DNA]</scope>
    <source>
        <strain evidence="3">Kwan_BN1</strain>
    </source>
</reference>
<dbReference type="PANTHER" id="PTHR19134:SF553">
    <property type="entry name" value="TYROSINE-PROTEIN PHOSPHATASE 10D-RELATED"/>
    <property type="match status" value="1"/>
</dbReference>
<dbReference type="AlphaFoldDB" id="A0A7J7JX67"/>
<keyword evidence="4" id="KW-1185">Reference proteome</keyword>
<dbReference type="Pfam" id="PF00102">
    <property type="entry name" value="Y_phosphatase"/>
    <property type="match status" value="1"/>
</dbReference>
<organism evidence="3 4">
    <name type="scientific">Bugula neritina</name>
    <name type="common">Brown bryozoan</name>
    <name type="synonym">Sertularia neritina</name>
    <dbReference type="NCBI Taxonomy" id="10212"/>
    <lineage>
        <taxon>Eukaryota</taxon>
        <taxon>Metazoa</taxon>
        <taxon>Spiralia</taxon>
        <taxon>Lophotrochozoa</taxon>
        <taxon>Bryozoa</taxon>
        <taxon>Gymnolaemata</taxon>
        <taxon>Cheilostomatida</taxon>
        <taxon>Flustrina</taxon>
        <taxon>Buguloidea</taxon>
        <taxon>Bugulidae</taxon>
        <taxon>Bugula</taxon>
    </lineage>
</organism>
<accession>A0A7J7JX67</accession>
<evidence type="ECO:0000313" key="3">
    <source>
        <dbReference type="EMBL" id="KAF6030557.1"/>
    </source>
</evidence>